<dbReference type="AlphaFoldDB" id="A0A1I7BHA2"/>
<protein>
    <submittedName>
        <fullName evidence="2">TIR domain-containing protein</fullName>
    </submittedName>
</protein>
<dbReference type="PROSITE" id="PS50104">
    <property type="entry name" value="TIR"/>
    <property type="match status" value="1"/>
</dbReference>
<proteinExistence type="predicted"/>
<gene>
    <name evidence="2" type="ORF">SAMN04489724_2425</name>
</gene>
<dbReference type="RefSeq" id="WP_091693238.1">
    <property type="nucleotide sequence ID" value="NZ_FPBF01000003.1"/>
</dbReference>
<dbReference type="Proteomes" id="UP000199673">
    <property type="component" value="Unassembled WGS sequence"/>
</dbReference>
<dbReference type="Gene3D" id="3.40.50.10140">
    <property type="entry name" value="Toll/interleukin-1 receptor homology (TIR) domain"/>
    <property type="match status" value="1"/>
</dbReference>
<keyword evidence="3" id="KW-1185">Reference proteome</keyword>
<evidence type="ECO:0000313" key="2">
    <source>
        <dbReference type="EMBL" id="SFT86560.1"/>
    </source>
</evidence>
<organism evidence="2 3">
    <name type="scientific">Algoriphagus locisalis</name>
    <dbReference type="NCBI Taxonomy" id="305507"/>
    <lineage>
        <taxon>Bacteria</taxon>
        <taxon>Pseudomonadati</taxon>
        <taxon>Bacteroidota</taxon>
        <taxon>Cytophagia</taxon>
        <taxon>Cytophagales</taxon>
        <taxon>Cyclobacteriaceae</taxon>
        <taxon>Algoriphagus</taxon>
    </lineage>
</organism>
<name>A0A1I7BHA2_9BACT</name>
<sequence>MQNGKIFISYRQSDTQSEASRLKENLEEVFGESNVFFDIETLEPGLNFAQAIEKTIKQSKVVLVLIGPTWTEVKDENGNLRLFNDNDWVRREVAMALSLNESGTIVIPVLVKNASQLSKDRLPNNIKALADVQWAEISIKRWKTDVENLITVLKKITQKSGAANSNQKFDANDLFKQSKELGNLFKSSKEPKDFSSLQGIWKAYKYYIIAFIIFVIAINSCAEEEYPYDDYGYGYIIDSPCNHLITELPAFYGKE</sequence>
<dbReference type="OrthoDB" id="574237at2"/>
<dbReference type="InterPro" id="IPR035897">
    <property type="entry name" value="Toll_tir_struct_dom_sf"/>
</dbReference>
<reference evidence="3" key="1">
    <citation type="submission" date="2016-10" db="EMBL/GenBank/DDBJ databases">
        <authorList>
            <person name="Varghese N."/>
            <person name="Submissions S."/>
        </authorList>
    </citation>
    <scope>NUCLEOTIDE SEQUENCE [LARGE SCALE GENOMIC DNA]</scope>
    <source>
        <strain evidence="3">DSM 23445</strain>
    </source>
</reference>
<evidence type="ECO:0000313" key="3">
    <source>
        <dbReference type="Proteomes" id="UP000199673"/>
    </source>
</evidence>
<evidence type="ECO:0000259" key="1">
    <source>
        <dbReference type="PROSITE" id="PS50104"/>
    </source>
</evidence>
<accession>A0A1I7BHA2</accession>
<dbReference type="InterPro" id="IPR000157">
    <property type="entry name" value="TIR_dom"/>
</dbReference>
<dbReference type="STRING" id="305507.SAMN04489724_2425"/>
<dbReference type="SUPFAM" id="SSF52200">
    <property type="entry name" value="Toll/Interleukin receptor TIR domain"/>
    <property type="match status" value="1"/>
</dbReference>
<dbReference type="Pfam" id="PF13676">
    <property type="entry name" value="TIR_2"/>
    <property type="match status" value="1"/>
</dbReference>
<feature type="domain" description="TIR" evidence="1">
    <location>
        <begin position="2"/>
        <end position="160"/>
    </location>
</feature>
<dbReference type="GO" id="GO:0007165">
    <property type="term" value="P:signal transduction"/>
    <property type="evidence" value="ECO:0007669"/>
    <property type="project" value="InterPro"/>
</dbReference>
<dbReference type="EMBL" id="FPBF01000003">
    <property type="protein sequence ID" value="SFT86560.1"/>
    <property type="molecule type" value="Genomic_DNA"/>
</dbReference>